<reference evidence="1 2" key="1">
    <citation type="submission" date="2016-10" db="EMBL/GenBank/DDBJ databases">
        <authorList>
            <person name="de Groot N.N."/>
        </authorList>
    </citation>
    <scope>NUCLEOTIDE SEQUENCE [LARGE SCALE GENOMIC DNA]</scope>
    <source>
        <strain evidence="1 2">CGMCC 1.10434</strain>
    </source>
</reference>
<dbReference type="Gene3D" id="3.30.70.360">
    <property type="match status" value="1"/>
</dbReference>
<protein>
    <submittedName>
        <fullName evidence="1">Aminobenzoyl-glutamate utilization protein B</fullName>
    </submittedName>
</protein>
<dbReference type="InterPro" id="IPR002933">
    <property type="entry name" value="Peptidase_M20"/>
</dbReference>
<dbReference type="GO" id="GO:0016805">
    <property type="term" value="F:dipeptidase activity"/>
    <property type="evidence" value="ECO:0007669"/>
    <property type="project" value="TreeGrafter"/>
</dbReference>
<dbReference type="GO" id="GO:0046657">
    <property type="term" value="P:folic acid catabolic process"/>
    <property type="evidence" value="ECO:0007669"/>
    <property type="project" value="TreeGrafter"/>
</dbReference>
<dbReference type="OrthoDB" id="9781032at2"/>
<evidence type="ECO:0000313" key="1">
    <source>
        <dbReference type="EMBL" id="SEO74549.1"/>
    </source>
</evidence>
<sequence length="476" mass="51936">MDKAKVIAILEAKKQTFIEASDQIWETPELRFATNQSVEQHYQVLMSEGFHIKKGVANMKNAYVASYGTGSPVIGILGEYDALSNLSQVADLAEEKAVEIGGNGHACGHNLLGIGAIAGAVGVKEYLEETGQSGTIKLYGCPAEEGGCGKSYLARAGLFDDLDIALSWHPMDKTAAWGSSSLAVYHVDYHFKGTAAHAAGAPELGRSALDAAELMNIGVQYLREHIIDEARIHYAYKDTGGRSPNVVQASSTLFYYIRAPKIEQAKDIFERVNRIAEGAALMTDTKLSIHIDSACYNYIPNKTVTTNLHENLKLLTPLSFTEEEYAYEQKYFDTVSNQVKADIFDYVHAAFPDLDDEQINQLANEPISSPLYPLTFSGKAIGSTDVGDVSWIVPTGQVFIACEPHGTPAHSWQWVANGKSSVAHKGFMTAGKAMALSAIDLINNPELIKQAKKDHFEFLQGRSYVCAIPDDVMPEE</sequence>
<proteinExistence type="predicted"/>
<accession>A0A1H8S6A9</accession>
<dbReference type="PANTHER" id="PTHR30575:SF0">
    <property type="entry name" value="XAA-ARG DIPEPTIDASE"/>
    <property type="match status" value="1"/>
</dbReference>
<dbReference type="SUPFAM" id="SSF53187">
    <property type="entry name" value="Zn-dependent exopeptidases"/>
    <property type="match status" value="1"/>
</dbReference>
<dbReference type="STRING" id="872970.SAMN04488134_11223"/>
<dbReference type="GO" id="GO:0005737">
    <property type="term" value="C:cytoplasm"/>
    <property type="evidence" value="ECO:0007669"/>
    <property type="project" value="TreeGrafter"/>
</dbReference>
<dbReference type="EMBL" id="FODJ01000012">
    <property type="protein sequence ID" value="SEO74549.1"/>
    <property type="molecule type" value="Genomic_DNA"/>
</dbReference>
<evidence type="ECO:0000313" key="2">
    <source>
        <dbReference type="Proteomes" id="UP000199300"/>
    </source>
</evidence>
<dbReference type="Pfam" id="PF01546">
    <property type="entry name" value="Peptidase_M20"/>
    <property type="match status" value="1"/>
</dbReference>
<dbReference type="FunFam" id="3.30.70.360:FF:000004">
    <property type="entry name" value="Peptidase M20 domain-containing protein 2"/>
    <property type="match status" value="1"/>
</dbReference>
<dbReference type="InterPro" id="IPR052030">
    <property type="entry name" value="Peptidase_M20/M20A_hydrolases"/>
</dbReference>
<dbReference type="GO" id="GO:0071713">
    <property type="term" value="F:para-aminobenzoyl-glutamate hydrolase activity"/>
    <property type="evidence" value="ECO:0007669"/>
    <property type="project" value="TreeGrafter"/>
</dbReference>
<dbReference type="PIRSF" id="PIRSF037227">
    <property type="entry name" value="Aminobenzoyl-glu_utiliz_pB"/>
    <property type="match status" value="1"/>
</dbReference>
<dbReference type="PANTHER" id="PTHR30575">
    <property type="entry name" value="PEPTIDASE M20"/>
    <property type="match status" value="1"/>
</dbReference>
<dbReference type="Gene3D" id="3.40.630.10">
    <property type="entry name" value="Zn peptidases"/>
    <property type="match status" value="1"/>
</dbReference>
<organism evidence="1 2">
    <name type="scientific">Amphibacillus marinus</name>
    <dbReference type="NCBI Taxonomy" id="872970"/>
    <lineage>
        <taxon>Bacteria</taxon>
        <taxon>Bacillati</taxon>
        <taxon>Bacillota</taxon>
        <taxon>Bacilli</taxon>
        <taxon>Bacillales</taxon>
        <taxon>Bacillaceae</taxon>
        <taxon>Amphibacillus</taxon>
    </lineage>
</organism>
<gene>
    <name evidence="1" type="ORF">SAMN04488134_11223</name>
</gene>
<dbReference type="NCBIfam" id="TIGR01891">
    <property type="entry name" value="amidohydrolases"/>
    <property type="match status" value="1"/>
</dbReference>
<dbReference type="InterPro" id="IPR017145">
    <property type="entry name" value="Aminobenzoyl-glu_utiliz_pB"/>
</dbReference>
<name>A0A1H8S6A9_9BACI</name>
<dbReference type="InterPro" id="IPR017439">
    <property type="entry name" value="Amidohydrolase"/>
</dbReference>
<dbReference type="RefSeq" id="WP_091499651.1">
    <property type="nucleotide sequence ID" value="NZ_FODJ01000012.1"/>
</dbReference>
<dbReference type="SUPFAM" id="SSF55031">
    <property type="entry name" value="Bacterial exopeptidase dimerisation domain"/>
    <property type="match status" value="1"/>
</dbReference>
<dbReference type="AlphaFoldDB" id="A0A1H8S6A9"/>
<keyword evidence="2" id="KW-1185">Reference proteome</keyword>
<dbReference type="CDD" id="cd05673">
    <property type="entry name" value="M20_Acy1L2_AbgB"/>
    <property type="match status" value="1"/>
</dbReference>
<dbReference type="InterPro" id="IPR036264">
    <property type="entry name" value="Bact_exopeptidase_dim_dom"/>
</dbReference>
<dbReference type="Proteomes" id="UP000199300">
    <property type="component" value="Unassembled WGS sequence"/>
</dbReference>